<evidence type="ECO:0000259" key="1">
    <source>
        <dbReference type="Pfam" id="PF04233"/>
    </source>
</evidence>
<dbReference type="AlphaFoldDB" id="A0A938XEA0"/>
<feature type="domain" description="Phage head morphogenesis" evidence="1">
    <location>
        <begin position="187"/>
        <end position="289"/>
    </location>
</feature>
<accession>A0A938XEA0</accession>
<reference evidence="2" key="2">
    <citation type="journal article" date="2021" name="Sci. Rep.">
        <title>The distribution of antibiotic resistance genes in chicken gut microbiota commensals.</title>
        <authorList>
            <person name="Juricova H."/>
            <person name="Matiasovicova J."/>
            <person name="Kubasova T."/>
            <person name="Cejkova D."/>
            <person name="Rychlik I."/>
        </authorList>
    </citation>
    <scope>NUCLEOTIDE SEQUENCE</scope>
    <source>
        <strain evidence="2">An582</strain>
    </source>
</reference>
<gene>
    <name evidence="2" type="ORF">H6A20_11895</name>
</gene>
<dbReference type="RefSeq" id="WP_204907340.1">
    <property type="nucleotide sequence ID" value="NZ_JACJKS010000023.1"/>
</dbReference>
<dbReference type="NCBIfam" id="TIGR01641">
    <property type="entry name" value="phageSPP1_gp7"/>
    <property type="match status" value="1"/>
</dbReference>
<sequence>MDSQTYWRNRETEQRKHDIRDEREYQRHIEEIYQNMIDEIEKEINGFYGKYARKEGITMAEAKKRAAKLDIEAYGRKAAKYVKEKNFSKQANEEMRLYNLTMKVNRLELLKAQIGLEMVAGFDELQKYYDEKLTDRTIAELERQAGILGKTIQDNAKAANAIVNASFHNATFSDRIWMYQDMLKNELNSLLQTGLIQGQHPRKLATHLRKRFGVSQSNAERLLITEMARVQTEAQKQSFERNGFEEYIFLALGTACPICRALDGKHFKVSKMMSGTNAPPVHPRCRCSISAYEDSEDYEAWLDFLDKGGTTEEWNKMKKESSGMSATDEHIKWPGKKKRITKEQYKELSEYAKDKEISLEGFRRFDGDIQVIKQAIDDADEIAVRFPEIKSGRKRITISLDEHMSADDFAVTKGHIIHINADAFRNADDLAKEYESLSKEGWFVKGTNYRSIIKHETGHVVANLYGINSLEIAMDITGSSRKEVMRYVSSNLSEYAGAFKDGSEIISEVFSDVFGTDNPSEFSLRFIEECVKIKEKRK</sequence>
<evidence type="ECO:0000313" key="3">
    <source>
        <dbReference type="Proteomes" id="UP000705508"/>
    </source>
</evidence>
<evidence type="ECO:0000313" key="2">
    <source>
        <dbReference type="EMBL" id="MBM6949340.1"/>
    </source>
</evidence>
<protein>
    <submittedName>
        <fullName evidence="2">Minor capsid protein</fullName>
    </submittedName>
</protein>
<comment type="caution">
    <text evidence="2">The sequence shown here is derived from an EMBL/GenBank/DDBJ whole genome shotgun (WGS) entry which is preliminary data.</text>
</comment>
<dbReference type="EMBL" id="JACJKS010000023">
    <property type="protein sequence ID" value="MBM6949340.1"/>
    <property type="molecule type" value="Genomic_DNA"/>
</dbReference>
<name>A0A938XEA0_9CLOT</name>
<dbReference type="Proteomes" id="UP000705508">
    <property type="component" value="Unassembled WGS sequence"/>
</dbReference>
<reference evidence="2" key="1">
    <citation type="submission" date="2020-08" db="EMBL/GenBank/DDBJ databases">
        <authorList>
            <person name="Cejkova D."/>
            <person name="Kubasova T."/>
            <person name="Jahodarova E."/>
            <person name="Rychlik I."/>
        </authorList>
    </citation>
    <scope>NUCLEOTIDE SEQUENCE</scope>
    <source>
        <strain evidence="2">An582</strain>
    </source>
</reference>
<dbReference type="InterPro" id="IPR006528">
    <property type="entry name" value="Phage_head_morphogenesis_dom"/>
</dbReference>
<dbReference type="Pfam" id="PF04233">
    <property type="entry name" value="Phage_Mu_F"/>
    <property type="match status" value="1"/>
</dbReference>
<proteinExistence type="predicted"/>
<organism evidence="2 3">
    <name type="scientific">Mordavella massiliensis</name>
    <dbReference type="NCBI Taxonomy" id="1871024"/>
    <lineage>
        <taxon>Bacteria</taxon>
        <taxon>Bacillati</taxon>
        <taxon>Bacillota</taxon>
        <taxon>Clostridia</taxon>
        <taxon>Eubacteriales</taxon>
        <taxon>Clostridiaceae</taxon>
        <taxon>Mordavella</taxon>
    </lineage>
</organism>